<name>A0AAW7ZHA4_9FIRM</name>
<comment type="caution">
    <text evidence="1">The sequence shown here is derived from an EMBL/GenBank/DDBJ whole genome shotgun (WGS) entry which is preliminary data.</text>
</comment>
<dbReference type="Proteomes" id="UP001172911">
    <property type="component" value="Unassembled WGS sequence"/>
</dbReference>
<reference evidence="1" key="1">
    <citation type="journal article" date="2023" name="J. Hazard. Mater.">
        <title>Anaerobic biodegradation of pyrene and benzo[a]pyrene by a new sulfate-reducing Desulforamulus aquiferis strain DSA.</title>
        <authorList>
            <person name="Zhang Z."/>
            <person name="Sun J."/>
            <person name="Gong X."/>
            <person name="Wang C."/>
            <person name="Wang H."/>
        </authorList>
    </citation>
    <scope>NUCLEOTIDE SEQUENCE</scope>
    <source>
        <strain evidence="1">DSA</strain>
    </source>
</reference>
<proteinExistence type="predicted"/>
<organism evidence="1 2">
    <name type="scientific">Desulforamulus aquiferis</name>
    <dbReference type="NCBI Taxonomy" id="1397668"/>
    <lineage>
        <taxon>Bacteria</taxon>
        <taxon>Bacillati</taxon>
        <taxon>Bacillota</taxon>
        <taxon>Clostridia</taxon>
        <taxon>Eubacteriales</taxon>
        <taxon>Peptococcaceae</taxon>
        <taxon>Desulforamulus</taxon>
    </lineage>
</organism>
<keyword evidence="2" id="KW-1185">Reference proteome</keyword>
<dbReference type="AlphaFoldDB" id="A0AAW7ZHA4"/>
<reference evidence="1" key="2">
    <citation type="submission" date="2023-03" db="EMBL/GenBank/DDBJ databases">
        <authorList>
            <person name="Zhang Z."/>
        </authorList>
    </citation>
    <scope>NUCLEOTIDE SEQUENCE</scope>
    <source>
        <strain evidence="1">DSA</strain>
    </source>
</reference>
<evidence type="ECO:0000313" key="2">
    <source>
        <dbReference type="Proteomes" id="UP001172911"/>
    </source>
</evidence>
<gene>
    <name evidence="1" type="ORF">P6N53_15510</name>
</gene>
<sequence>MTKDTCELCNIETDFDLIPGSRVTCPDCNTEYVLKQEENHLRFDTLYTP</sequence>
<dbReference type="RefSeq" id="WP_304544746.1">
    <property type="nucleotide sequence ID" value="NZ_JARPTC010000023.1"/>
</dbReference>
<protein>
    <recommendedName>
        <fullName evidence="3">Lysine biosynthesis protein LysW</fullName>
    </recommendedName>
</protein>
<evidence type="ECO:0008006" key="3">
    <source>
        <dbReference type="Google" id="ProtNLM"/>
    </source>
</evidence>
<accession>A0AAW7ZHA4</accession>
<evidence type="ECO:0000313" key="1">
    <source>
        <dbReference type="EMBL" id="MDO7788635.1"/>
    </source>
</evidence>
<dbReference type="EMBL" id="JARPTC010000023">
    <property type="protein sequence ID" value="MDO7788635.1"/>
    <property type="molecule type" value="Genomic_DNA"/>
</dbReference>